<keyword evidence="2" id="KW-1185">Reference proteome</keyword>
<organism evidence="1 2">
    <name type="scientific">Nibrella viscosa</name>
    <dbReference type="NCBI Taxonomy" id="1084524"/>
    <lineage>
        <taxon>Bacteria</taxon>
        <taxon>Pseudomonadati</taxon>
        <taxon>Bacteroidota</taxon>
        <taxon>Cytophagia</taxon>
        <taxon>Cytophagales</taxon>
        <taxon>Spirosomataceae</taxon>
        <taxon>Nibrella</taxon>
    </lineage>
</organism>
<proteinExistence type="predicted"/>
<dbReference type="InterPro" id="IPR022513">
    <property type="entry name" value="TOMM_pelo"/>
</dbReference>
<evidence type="ECO:0008006" key="3">
    <source>
        <dbReference type="Google" id="ProtNLM"/>
    </source>
</evidence>
<protein>
    <recommendedName>
        <fullName evidence="3">NHLP leader peptide family natural product</fullName>
    </recommendedName>
</protein>
<dbReference type="InterPro" id="IPR036648">
    <property type="entry name" value="CN_Hdrase_a/SCN_Hdrase_g_sf"/>
</dbReference>
<name>A0ABP8KTM6_9BACT</name>
<dbReference type="Gene3D" id="3.90.330.10">
    <property type="entry name" value="Nitrile hydratase alpha /Thiocyanate hydrolase gamma"/>
    <property type="match status" value="1"/>
</dbReference>
<dbReference type="Proteomes" id="UP001500936">
    <property type="component" value="Unassembled WGS sequence"/>
</dbReference>
<dbReference type="SUPFAM" id="SSF56209">
    <property type="entry name" value="Nitrile hydratase alpha chain"/>
    <property type="match status" value="1"/>
</dbReference>
<evidence type="ECO:0000313" key="1">
    <source>
        <dbReference type="EMBL" id="GAA4414969.1"/>
    </source>
</evidence>
<reference evidence="2" key="1">
    <citation type="journal article" date="2019" name="Int. J. Syst. Evol. Microbiol.">
        <title>The Global Catalogue of Microorganisms (GCM) 10K type strain sequencing project: providing services to taxonomists for standard genome sequencing and annotation.</title>
        <authorList>
            <consortium name="The Broad Institute Genomics Platform"/>
            <consortium name="The Broad Institute Genome Sequencing Center for Infectious Disease"/>
            <person name="Wu L."/>
            <person name="Ma J."/>
        </authorList>
    </citation>
    <scope>NUCLEOTIDE SEQUENCE [LARGE SCALE GENOMIC DNA]</scope>
    <source>
        <strain evidence="2">JCM 17925</strain>
    </source>
</reference>
<evidence type="ECO:0000313" key="2">
    <source>
        <dbReference type="Proteomes" id="UP001500936"/>
    </source>
</evidence>
<accession>A0ABP8KTM6</accession>
<comment type="caution">
    <text evidence="1">The sequence shown here is derived from an EMBL/GenBank/DDBJ whole genome shotgun (WGS) entry which is preliminary data.</text>
</comment>
<dbReference type="EMBL" id="BAABHB010000012">
    <property type="protein sequence ID" value="GAA4414969.1"/>
    <property type="molecule type" value="Genomic_DNA"/>
</dbReference>
<gene>
    <name evidence="1" type="ORF">GCM10023187_45060</name>
</gene>
<dbReference type="NCBIfam" id="TIGR03793">
    <property type="entry name" value="leader_NHLP"/>
    <property type="match status" value="1"/>
</dbReference>
<sequence>MYHKIRDMEQRKQEIIEAVISKAWEDNIYRKELIADPIKAIEKLTGVKVELPEGKTLVITDQTDKSKIYVNIPAEPEIENMELTEEQLEAVAGGGQRIWSDFVNNLFPNLKDCITL</sequence>